<feature type="region of interest" description="Disordered" evidence="1">
    <location>
        <begin position="172"/>
        <end position="191"/>
    </location>
</feature>
<accession>A0ABM9K7R8</accession>
<organism evidence="2 3">
    <name type="scientific">Ralstonia flaminis</name>
    <dbReference type="NCBI Taxonomy" id="3058597"/>
    <lineage>
        <taxon>Bacteria</taxon>
        <taxon>Pseudomonadati</taxon>
        <taxon>Pseudomonadota</taxon>
        <taxon>Betaproteobacteria</taxon>
        <taxon>Burkholderiales</taxon>
        <taxon>Burkholderiaceae</taxon>
        <taxon>Ralstonia</taxon>
    </lineage>
</organism>
<comment type="caution">
    <text evidence="2">The sequence shown here is derived from an EMBL/GenBank/DDBJ whole genome shotgun (WGS) entry which is preliminary data.</text>
</comment>
<dbReference type="Proteomes" id="UP001189757">
    <property type="component" value="Unassembled WGS sequence"/>
</dbReference>
<proteinExistence type="predicted"/>
<dbReference type="EMBL" id="CATZLL010000009">
    <property type="protein sequence ID" value="CAJ0816883.1"/>
    <property type="molecule type" value="Genomic_DNA"/>
</dbReference>
<gene>
    <name evidence="2" type="ORF">LMG18101_03084</name>
</gene>
<evidence type="ECO:0000313" key="2">
    <source>
        <dbReference type="EMBL" id="CAJ0816883.1"/>
    </source>
</evidence>
<evidence type="ECO:0000256" key="1">
    <source>
        <dbReference type="SAM" id="MobiDB-lite"/>
    </source>
</evidence>
<feature type="region of interest" description="Disordered" evidence="1">
    <location>
        <begin position="202"/>
        <end position="227"/>
    </location>
</feature>
<feature type="compositionally biased region" description="Polar residues" evidence="1">
    <location>
        <begin position="178"/>
        <end position="191"/>
    </location>
</feature>
<reference evidence="2 3" key="1">
    <citation type="submission" date="2023-07" db="EMBL/GenBank/DDBJ databases">
        <authorList>
            <person name="Peeters C."/>
        </authorList>
    </citation>
    <scope>NUCLEOTIDE SEQUENCE [LARGE SCALE GENOMIC DNA]</scope>
    <source>
        <strain evidence="2 3">LMG 18101</strain>
    </source>
</reference>
<name>A0ABM9K7R8_9RALS</name>
<protein>
    <submittedName>
        <fullName evidence="2">Uncharacterized protein</fullName>
    </submittedName>
</protein>
<keyword evidence="3" id="KW-1185">Reference proteome</keyword>
<sequence length="227" mass="25585">MSTSRLRIFLRRDITSTRCFTQTLASREPNVHAGLQQHAMLCACRSQACARMTRERCDVVRVSCASNAMRVEKNDARIRQRARIFRAITRSRRAARMRIDTLNVFIDIDDALLACVQRAMCGLDAIAMTKTFDTTHARAAIRVPYIERVIVDGAMRVKVDRVGTFASMSMRDDAPMSSRRSMNTQANTSTRVVCTNARSRRHAHAPACPPSRGNPAQQLMKTARNRV</sequence>
<evidence type="ECO:0000313" key="3">
    <source>
        <dbReference type="Proteomes" id="UP001189757"/>
    </source>
</evidence>